<dbReference type="Proteomes" id="UP000503840">
    <property type="component" value="Unassembled WGS sequence"/>
</dbReference>
<dbReference type="AlphaFoldDB" id="A0A7J0BLT5"/>
<protein>
    <recommendedName>
        <fullName evidence="3">Phage tail assembly protein</fullName>
    </recommendedName>
</protein>
<dbReference type="InterPro" id="IPR019289">
    <property type="entry name" value="Phage_tail_E/E"/>
</dbReference>
<name>A0A7J0BLT5_9BACT</name>
<reference evidence="1 2" key="1">
    <citation type="submission" date="2020-05" db="EMBL/GenBank/DDBJ databases">
        <title>Draft genome sequence of Desulfovibrio sp. strain HN2T.</title>
        <authorList>
            <person name="Ueno A."/>
            <person name="Tamazawa S."/>
            <person name="Tamamura S."/>
            <person name="Murakami T."/>
            <person name="Kiyama T."/>
            <person name="Inomata H."/>
            <person name="Amano Y."/>
            <person name="Miyakawa K."/>
            <person name="Tamaki H."/>
            <person name="Naganuma T."/>
            <person name="Kaneko K."/>
        </authorList>
    </citation>
    <scope>NUCLEOTIDE SEQUENCE [LARGE SCALE GENOMIC DNA]</scope>
    <source>
        <strain evidence="1 2">HN2</strain>
    </source>
</reference>
<dbReference type="EMBL" id="BLVO01000013">
    <property type="protein sequence ID" value="GFM34024.1"/>
    <property type="molecule type" value="Genomic_DNA"/>
</dbReference>
<organism evidence="1 2">
    <name type="scientific">Desulfovibrio subterraneus</name>
    <dbReference type="NCBI Taxonomy" id="2718620"/>
    <lineage>
        <taxon>Bacteria</taxon>
        <taxon>Pseudomonadati</taxon>
        <taxon>Thermodesulfobacteriota</taxon>
        <taxon>Desulfovibrionia</taxon>
        <taxon>Desulfovibrionales</taxon>
        <taxon>Desulfovibrionaceae</taxon>
        <taxon>Desulfovibrio</taxon>
    </lineage>
</organism>
<dbReference type="RefSeq" id="WP_174405654.1">
    <property type="nucleotide sequence ID" value="NZ_BLVO01000013.1"/>
</dbReference>
<accession>A0A7J0BLT5</accession>
<proteinExistence type="predicted"/>
<evidence type="ECO:0000313" key="2">
    <source>
        <dbReference type="Proteomes" id="UP000503840"/>
    </source>
</evidence>
<comment type="caution">
    <text evidence="1">The sequence shown here is derived from an EMBL/GenBank/DDBJ whole genome shotgun (WGS) entry which is preliminary data.</text>
</comment>
<keyword evidence="2" id="KW-1185">Reference proteome</keyword>
<evidence type="ECO:0000313" key="1">
    <source>
        <dbReference type="EMBL" id="GFM34024.1"/>
    </source>
</evidence>
<dbReference type="Pfam" id="PF10109">
    <property type="entry name" value="Phage_TAC_7"/>
    <property type="match status" value="1"/>
</dbReference>
<gene>
    <name evidence="1" type="ORF">DSM101010T_23890</name>
</gene>
<sequence length="80" mass="9154">MKTKITLDYPVEMMGETVTELSIRRVKVRDQVIAAKAGGTNQDKEVRLFANLCEVSPQVIEELDMVDYRKVQEIYDGFLS</sequence>
<evidence type="ECO:0008006" key="3">
    <source>
        <dbReference type="Google" id="ProtNLM"/>
    </source>
</evidence>